<dbReference type="GO" id="GO:0009252">
    <property type="term" value="P:peptidoglycan biosynthetic process"/>
    <property type="evidence" value="ECO:0007669"/>
    <property type="project" value="UniProtKB-UniPathway"/>
</dbReference>
<dbReference type="InterPro" id="IPR036138">
    <property type="entry name" value="PBP_dimer_sf"/>
</dbReference>
<dbReference type="InterPro" id="IPR005311">
    <property type="entry name" value="PBP_dimer"/>
</dbReference>
<evidence type="ECO:0000313" key="11">
    <source>
        <dbReference type="Proteomes" id="UP000233440"/>
    </source>
</evidence>
<gene>
    <name evidence="10" type="ORF">CWO92_23195</name>
</gene>
<dbReference type="Proteomes" id="UP000233440">
    <property type="component" value="Unassembled WGS sequence"/>
</dbReference>
<dbReference type="InterPro" id="IPR012338">
    <property type="entry name" value="Beta-lactam/transpept-like"/>
</dbReference>
<proteinExistence type="inferred from homology"/>
<evidence type="ECO:0000256" key="4">
    <source>
        <dbReference type="ARBA" id="ARBA00012448"/>
    </source>
</evidence>
<dbReference type="InterPro" id="IPR007887">
    <property type="entry name" value="MecA_N"/>
</dbReference>
<keyword evidence="5" id="KW-0472">Membrane</keyword>
<comment type="similarity">
    <text evidence="3">Belongs to the transpeptidase family.</text>
</comment>
<dbReference type="AlphaFoldDB" id="A0A2N3LDH1"/>
<name>A0A2N3LDH1_9BACI</name>
<dbReference type="Gene3D" id="3.30.1390.30">
    <property type="entry name" value="Penicillin-binding protein 2a, domain 3"/>
    <property type="match status" value="1"/>
</dbReference>
<dbReference type="SUPFAM" id="SSF56601">
    <property type="entry name" value="beta-lactamase/transpeptidase-like"/>
    <property type="match status" value="1"/>
</dbReference>
<dbReference type="GO" id="GO:0071972">
    <property type="term" value="F:peptidoglycan L,D-transpeptidase activity"/>
    <property type="evidence" value="ECO:0007669"/>
    <property type="project" value="TreeGrafter"/>
</dbReference>
<keyword evidence="11" id="KW-1185">Reference proteome</keyword>
<dbReference type="UniPathway" id="UPA00219"/>
<dbReference type="Gene3D" id="3.40.710.10">
    <property type="entry name" value="DD-peptidase/beta-lactamase superfamily"/>
    <property type="match status" value="1"/>
</dbReference>
<evidence type="ECO:0000256" key="3">
    <source>
        <dbReference type="ARBA" id="ARBA00007171"/>
    </source>
</evidence>
<comment type="subcellular location">
    <subcellularLocation>
        <location evidence="1">Membrane</location>
    </subcellularLocation>
</comment>
<dbReference type="InterPro" id="IPR001460">
    <property type="entry name" value="PCN-bd_Tpept"/>
</dbReference>
<dbReference type="Gene3D" id="3.10.450.100">
    <property type="entry name" value="NTF2-like, domain 1"/>
    <property type="match status" value="1"/>
</dbReference>
<feature type="domain" description="Penicillin-binding protein dimerisation" evidence="8">
    <location>
        <begin position="162"/>
        <end position="327"/>
    </location>
</feature>
<accession>A0A2N3LDH1</accession>
<dbReference type="GO" id="GO:0008658">
    <property type="term" value="F:penicillin binding"/>
    <property type="evidence" value="ECO:0007669"/>
    <property type="project" value="InterPro"/>
</dbReference>
<evidence type="ECO:0000256" key="1">
    <source>
        <dbReference type="ARBA" id="ARBA00004370"/>
    </source>
</evidence>
<dbReference type="EMBL" id="PIQO01000032">
    <property type="protein sequence ID" value="PKR82649.1"/>
    <property type="molecule type" value="Genomic_DNA"/>
</dbReference>
<dbReference type="GO" id="GO:0046677">
    <property type="term" value="P:response to antibiotic"/>
    <property type="evidence" value="ECO:0007669"/>
    <property type="project" value="InterPro"/>
</dbReference>
<dbReference type="Pfam" id="PF00905">
    <property type="entry name" value="Transpeptidase"/>
    <property type="match status" value="1"/>
</dbReference>
<dbReference type="EC" id="3.4.16.4" evidence="4"/>
<dbReference type="GO" id="GO:0009002">
    <property type="term" value="F:serine-type D-Ala-D-Ala carboxypeptidase activity"/>
    <property type="evidence" value="ECO:0007669"/>
    <property type="project" value="UniProtKB-EC"/>
</dbReference>
<dbReference type="Pfam" id="PF05223">
    <property type="entry name" value="MecA_N"/>
    <property type="match status" value="1"/>
</dbReference>
<dbReference type="Pfam" id="PF03717">
    <property type="entry name" value="PBP_dimer"/>
    <property type="match status" value="1"/>
</dbReference>
<sequence length="675" mass="73907">MDRRYILKKISSIIVMLLLAIGLLSACQKDVSPNERLKEYVQLWNKGNFKKMYINYLSSSSKEEYKTADFVDRYPKVYKDLEVDNLKISYKPLKEDDYKKKDKVNIPVQVSFNTFAGPVKYSTKVLLTKEEKDKKSNWYINWNPALILPGLAKGDKIVPTTEDPKRGEIRDRSGQGLAVNGTVYQIGVTPGKMGGNESEVKAQLAKLLGLSVEEIDQKLNASWVKPDLFVPIKKIATNNQSVLEKLYKLPGVDKQNTTGRVYPFGAATAHLIGYIGPISAEELKEESGKGYTANSVIGKRGLEQLYEDRLRGIAGGKITIQKADGTVKVIAQKEVQNGENINITIDAKLQEKIYNQMKGSAGTAAAIQPTTGEVLSLVSSPSFDPNDFVLGMSNSEYNKLEKDPMQPLINRFALSYAPGSSIKPITAAIALQNGTLKPNSTKTINGKSWGKGGSWGDYKVSRVHVENGPVSLSDAMMYSDNIYFAQTALDMGGDKFVKGLKDFGFGEQLPFDYPLKKSQISSDGTLNKEILLADSGYGQGQVQMNILHLADTYTAFINNGNIVKPTIKMNDKNAGVWKENVISPENAKTVASLLRKVVADPRGTGHGADLPNIALAGKTGTAELKSSKKEKGKENGLFVAYDQNKKDVLVAVLIEGVEKGGGSHLVVQKVANIFK</sequence>
<keyword evidence="10" id="KW-0808">Transferase</keyword>
<dbReference type="SUPFAM" id="SSF54427">
    <property type="entry name" value="NTF2-like"/>
    <property type="match status" value="1"/>
</dbReference>
<evidence type="ECO:0000256" key="5">
    <source>
        <dbReference type="ARBA" id="ARBA00023136"/>
    </source>
</evidence>
<comment type="catalytic activity">
    <reaction evidence="6">
        <text>Preferential cleavage: (Ac)2-L-Lys-D-Ala-|-D-Ala. Also transpeptidation of peptidyl-alanyl moieties that are N-acyl substituents of D-alanine.</text>
        <dbReference type="EC" id="3.4.16.4"/>
    </reaction>
</comment>
<evidence type="ECO:0000256" key="6">
    <source>
        <dbReference type="ARBA" id="ARBA00034000"/>
    </source>
</evidence>
<evidence type="ECO:0000259" key="7">
    <source>
        <dbReference type="Pfam" id="PF00905"/>
    </source>
</evidence>
<dbReference type="Gene3D" id="3.90.1310.10">
    <property type="entry name" value="Penicillin-binding protein 2a (Domain 2)"/>
    <property type="match status" value="1"/>
</dbReference>
<comment type="caution">
    <text evidence="10">The sequence shown here is derived from an EMBL/GenBank/DDBJ whole genome shotgun (WGS) entry which is preliminary data.</text>
</comment>
<dbReference type="InterPro" id="IPR032710">
    <property type="entry name" value="NTF2-like_dom_sf"/>
</dbReference>
<evidence type="ECO:0000313" key="10">
    <source>
        <dbReference type="EMBL" id="PKR82649.1"/>
    </source>
</evidence>
<dbReference type="GO" id="GO:0005886">
    <property type="term" value="C:plasma membrane"/>
    <property type="evidence" value="ECO:0007669"/>
    <property type="project" value="TreeGrafter"/>
</dbReference>
<organism evidence="10 11">
    <name type="scientific">Heyndrickxia camelliae</name>
    <dbReference type="NCBI Taxonomy" id="1707093"/>
    <lineage>
        <taxon>Bacteria</taxon>
        <taxon>Bacillati</taxon>
        <taxon>Bacillota</taxon>
        <taxon>Bacilli</taxon>
        <taxon>Bacillales</taxon>
        <taxon>Bacillaceae</taxon>
        <taxon>Heyndrickxia</taxon>
    </lineage>
</organism>
<feature type="domain" description="Penicillin-binding protein transpeptidase" evidence="7">
    <location>
        <begin position="362"/>
        <end position="673"/>
    </location>
</feature>
<reference evidence="10 11" key="1">
    <citation type="submission" date="2017-11" db="EMBL/GenBank/DDBJ databases">
        <title>Bacillus camelliae sp. nov., isolated from pu'er tea.</title>
        <authorList>
            <person name="Niu L."/>
        </authorList>
    </citation>
    <scope>NUCLEOTIDE SEQUENCE [LARGE SCALE GENOMIC DNA]</scope>
    <source>
        <strain evidence="10 11">7578-1</strain>
    </source>
</reference>
<dbReference type="PANTHER" id="PTHR30627:SF25">
    <property type="entry name" value="PENICILLIN-BINDING PROTEIN 3"/>
    <property type="match status" value="1"/>
</dbReference>
<dbReference type="InterPro" id="IPR050515">
    <property type="entry name" value="Beta-lactam/transpept"/>
</dbReference>
<evidence type="ECO:0000259" key="8">
    <source>
        <dbReference type="Pfam" id="PF03717"/>
    </source>
</evidence>
<evidence type="ECO:0000256" key="2">
    <source>
        <dbReference type="ARBA" id="ARBA00004752"/>
    </source>
</evidence>
<feature type="domain" description="NTF2-like N-terminal transpeptidase" evidence="9">
    <location>
        <begin position="32"/>
        <end position="155"/>
    </location>
</feature>
<protein>
    <recommendedName>
        <fullName evidence="4">serine-type D-Ala-D-Ala carboxypeptidase</fullName>
        <ecNumber evidence="4">3.4.16.4</ecNumber>
    </recommendedName>
</protein>
<comment type="pathway">
    <text evidence="2">Cell wall biogenesis; peptidoglycan biosynthesis.</text>
</comment>
<dbReference type="PROSITE" id="PS51257">
    <property type="entry name" value="PROKAR_LIPOPROTEIN"/>
    <property type="match status" value="1"/>
</dbReference>
<dbReference type="OrthoDB" id="9766847at2"/>
<dbReference type="GO" id="GO:0071555">
    <property type="term" value="P:cell wall organization"/>
    <property type="evidence" value="ECO:0007669"/>
    <property type="project" value="TreeGrafter"/>
</dbReference>
<dbReference type="GO" id="GO:0016740">
    <property type="term" value="F:transferase activity"/>
    <property type="evidence" value="ECO:0007669"/>
    <property type="project" value="UniProtKB-KW"/>
</dbReference>
<dbReference type="PANTHER" id="PTHR30627">
    <property type="entry name" value="PEPTIDOGLYCAN D,D-TRANSPEPTIDASE"/>
    <property type="match status" value="1"/>
</dbReference>
<dbReference type="SUPFAM" id="SSF56519">
    <property type="entry name" value="Penicillin binding protein dimerisation domain"/>
    <property type="match status" value="1"/>
</dbReference>
<evidence type="ECO:0000259" key="9">
    <source>
        <dbReference type="Pfam" id="PF05223"/>
    </source>
</evidence>